<dbReference type="KEGG" id="mlir:LPB04_02780"/>
<name>A0A7L9U5P3_9BURK</name>
<dbReference type="Proteomes" id="UP000593875">
    <property type="component" value="Chromosome"/>
</dbReference>
<feature type="signal peptide" evidence="1">
    <location>
        <begin position="1"/>
        <end position="28"/>
    </location>
</feature>
<dbReference type="NCBIfam" id="TIGR02595">
    <property type="entry name" value="PEP_CTERM"/>
    <property type="match status" value="1"/>
</dbReference>
<dbReference type="AlphaFoldDB" id="A0A7L9U5P3"/>
<sequence length="267" mass="27951">MTTQRRPALLFRAIPALTLLVAATAANAAPIYWTNWTGTDTDPGTGFSAQGTITTSTTTVGVTYTNAAGVGFYQPSGGNDYWIPRTPVGNSPYTSAQVDNPPTGTDIIALQFAGPQTLTFTQSIVNPVFAFVSLNGNGYAFLNQDFDILSFGGGLGAPAPGDNSCGYWGCGSVTKQVVDLGGGNTEYRLIGSGEPHGTIRFTGAFDTLTWRSLTNEYWNGFTVGVQGTVGEENPPPPTDVPVPATWLLLVAGGAGLMASRRGRKTPQ</sequence>
<dbReference type="EMBL" id="CP062941">
    <property type="protein sequence ID" value="QOL50257.1"/>
    <property type="molecule type" value="Genomic_DNA"/>
</dbReference>
<feature type="chain" id="PRO_5032621224" evidence="1">
    <location>
        <begin position="29"/>
        <end position="267"/>
    </location>
</feature>
<dbReference type="InterPro" id="IPR013424">
    <property type="entry name" value="Ice-binding_C"/>
</dbReference>
<accession>A0A7L9U5P3</accession>
<gene>
    <name evidence="2" type="ORF">LPB04_02780</name>
</gene>
<keyword evidence="3" id="KW-1185">Reference proteome</keyword>
<dbReference type="RefSeq" id="WP_193687273.1">
    <property type="nucleotide sequence ID" value="NZ_CP062941.1"/>
</dbReference>
<reference evidence="2 3" key="1">
    <citation type="submission" date="2020-10" db="EMBL/GenBank/DDBJ databases">
        <title>Genome sequencing of Massilia sp. LPB0304.</title>
        <authorList>
            <person name="Kim J."/>
        </authorList>
    </citation>
    <scope>NUCLEOTIDE SEQUENCE [LARGE SCALE GENOMIC DNA]</scope>
    <source>
        <strain evidence="2 3">LPB0304</strain>
    </source>
</reference>
<proteinExistence type="predicted"/>
<evidence type="ECO:0000313" key="2">
    <source>
        <dbReference type="EMBL" id="QOL50257.1"/>
    </source>
</evidence>
<organism evidence="2 3">
    <name type="scientific">Massilia litorea</name>
    <dbReference type="NCBI Taxonomy" id="2769491"/>
    <lineage>
        <taxon>Bacteria</taxon>
        <taxon>Pseudomonadati</taxon>
        <taxon>Pseudomonadota</taxon>
        <taxon>Betaproteobacteria</taxon>
        <taxon>Burkholderiales</taxon>
        <taxon>Oxalobacteraceae</taxon>
        <taxon>Telluria group</taxon>
        <taxon>Massilia</taxon>
    </lineage>
</organism>
<evidence type="ECO:0000256" key="1">
    <source>
        <dbReference type="SAM" id="SignalP"/>
    </source>
</evidence>
<keyword evidence="1" id="KW-0732">Signal</keyword>
<evidence type="ECO:0000313" key="3">
    <source>
        <dbReference type="Proteomes" id="UP000593875"/>
    </source>
</evidence>
<protein>
    <submittedName>
        <fullName evidence="2">PEP-CTERM sorting domain-containing protein</fullName>
    </submittedName>
</protein>